<dbReference type="EMBL" id="JARBHB010000002">
    <property type="protein sequence ID" value="KAJ8893819.1"/>
    <property type="molecule type" value="Genomic_DNA"/>
</dbReference>
<reference evidence="2 3" key="1">
    <citation type="submission" date="2023-02" db="EMBL/GenBank/DDBJ databases">
        <title>LHISI_Scaffold_Assembly.</title>
        <authorList>
            <person name="Stuart O.P."/>
            <person name="Cleave R."/>
            <person name="Magrath M.J.L."/>
            <person name="Mikheyev A.S."/>
        </authorList>
    </citation>
    <scope>NUCLEOTIDE SEQUENCE [LARGE SCALE GENOMIC DNA]</scope>
    <source>
        <strain evidence="2">Daus_M_001</strain>
        <tissue evidence="2">Leg muscle</tissue>
    </source>
</reference>
<dbReference type="PANTHER" id="PTHR33064:SF37">
    <property type="entry name" value="RIBONUCLEASE H"/>
    <property type="match status" value="1"/>
</dbReference>
<accession>A0ABQ9IAX5</accession>
<evidence type="ECO:0000259" key="1">
    <source>
        <dbReference type="Pfam" id="PF17919"/>
    </source>
</evidence>
<gene>
    <name evidence="2" type="ORF">PR048_006420</name>
</gene>
<name>A0ABQ9IAX5_9NEOP</name>
<organism evidence="2 3">
    <name type="scientific">Dryococelus australis</name>
    <dbReference type="NCBI Taxonomy" id="614101"/>
    <lineage>
        <taxon>Eukaryota</taxon>
        <taxon>Metazoa</taxon>
        <taxon>Ecdysozoa</taxon>
        <taxon>Arthropoda</taxon>
        <taxon>Hexapoda</taxon>
        <taxon>Insecta</taxon>
        <taxon>Pterygota</taxon>
        <taxon>Neoptera</taxon>
        <taxon>Polyneoptera</taxon>
        <taxon>Phasmatodea</taxon>
        <taxon>Verophasmatodea</taxon>
        <taxon>Anareolatae</taxon>
        <taxon>Phasmatidae</taxon>
        <taxon>Eurycanthinae</taxon>
        <taxon>Dryococelus</taxon>
    </lineage>
</organism>
<dbReference type="Pfam" id="PF17919">
    <property type="entry name" value="RT_RNaseH_2"/>
    <property type="match status" value="1"/>
</dbReference>
<dbReference type="PANTHER" id="PTHR33064">
    <property type="entry name" value="POL PROTEIN"/>
    <property type="match status" value="1"/>
</dbReference>
<feature type="domain" description="Reverse transcriptase/retrotransposon-derived protein RNase H-like" evidence="1">
    <location>
        <begin position="3"/>
        <end position="97"/>
    </location>
</feature>
<protein>
    <recommendedName>
        <fullName evidence="1">Reverse transcriptase/retrotransposon-derived protein RNase H-like domain-containing protein</fullName>
    </recommendedName>
</protein>
<dbReference type="InterPro" id="IPR051320">
    <property type="entry name" value="Viral_Replic_Matur_Polypro"/>
</dbReference>
<dbReference type="Proteomes" id="UP001159363">
    <property type="component" value="Chromosome 2"/>
</dbReference>
<evidence type="ECO:0000313" key="2">
    <source>
        <dbReference type="EMBL" id="KAJ8893819.1"/>
    </source>
</evidence>
<sequence>MHWGTEQETVFSTLKEKLLSPPAVHLPDFFPKRFVVQVDASSLALDVVLNQQTEHGLAPVAFTSRSLTETDHKLGMYKEETLACIFRLEKVASYMEHEE</sequence>
<keyword evidence="3" id="KW-1185">Reference proteome</keyword>
<dbReference type="InterPro" id="IPR041577">
    <property type="entry name" value="RT_RNaseH_2"/>
</dbReference>
<dbReference type="InterPro" id="IPR043502">
    <property type="entry name" value="DNA/RNA_pol_sf"/>
</dbReference>
<dbReference type="SUPFAM" id="SSF56672">
    <property type="entry name" value="DNA/RNA polymerases"/>
    <property type="match status" value="1"/>
</dbReference>
<comment type="caution">
    <text evidence="2">The sequence shown here is derived from an EMBL/GenBank/DDBJ whole genome shotgun (WGS) entry which is preliminary data.</text>
</comment>
<evidence type="ECO:0000313" key="3">
    <source>
        <dbReference type="Proteomes" id="UP001159363"/>
    </source>
</evidence>
<proteinExistence type="predicted"/>